<name>A0A1D8NDP0_YARLL</name>
<evidence type="ECO:0000256" key="4">
    <source>
        <dbReference type="ARBA" id="ARBA00022490"/>
    </source>
</evidence>
<evidence type="ECO:0000313" key="14">
    <source>
        <dbReference type="Proteomes" id="UP000182444"/>
    </source>
</evidence>
<evidence type="ECO:0000256" key="7">
    <source>
        <dbReference type="ARBA" id="ARBA00023132"/>
    </source>
</evidence>
<evidence type="ECO:0000256" key="11">
    <source>
        <dbReference type="RuleBase" id="RU365010"/>
    </source>
</evidence>
<evidence type="ECO:0000256" key="5">
    <source>
        <dbReference type="ARBA" id="ARBA00022701"/>
    </source>
</evidence>
<dbReference type="InterPro" id="IPR037177">
    <property type="entry name" value="DLC_sf"/>
</dbReference>
<evidence type="ECO:0000256" key="2">
    <source>
        <dbReference type="ARBA" id="ARBA00004567"/>
    </source>
</evidence>
<keyword evidence="11" id="KW-0813">Transport</keyword>
<keyword evidence="7" id="KW-0509">mRNA transport</keyword>
<dbReference type="GO" id="GO:0045505">
    <property type="term" value="F:dynein intermediate chain binding"/>
    <property type="evidence" value="ECO:0007669"/>
    <property type="project" value="TreeGrafter"/>
</dbReference>
<dbReference type="GeneID" id="2910906"/>
<dbReference type="SMART" id="SM01375">
    <property type="entry name" value="Dynein_light"/>
    <property type="match status" value="1"/>
</dbReference>
<comment type="function">
    <text evidence="11">Acts as one of several non-catalytic accessory components of the cytoplasmic dynein complex that are thought to be involved in linking dynein to cargos and to adapter proteins that regulate dynein function. Cytoplasmic dynein acts as a motor for the intracellular retrograde motility of vesicles and organelles along microtubules. May play a role in changing or maintaining the spatial distribution of cytoskeletal structures.</text>
</comment>
<dbReference type="EMBL" id="CP017556">
    <property type="protein sequence ID" value="AOW03745.1"/>
    <property type="molecule type" value="Genomic_DNA"/>
</dbReference>
<dbReference type="GO" id="GO:0005643">
    <property type="term" value="C:nuclear pore"/>
    <property type="evidence" value="ECO:0007669"/>
    <property type="project" value="UniProtKB-SubCell"/>
</dbReference>
<dbReference type="PANTHER" id="PTHR11886:SF35">
    <property type="entry name" value="DYNEIN LIGHT CHAIN"/>
    <property type="match status" value="1"/>
</dbReference>
<dbReference type="VEuPathDB" id="FungiDB:YALI1_D09964g"/>
<sequence>MSDKAPIPEKKAVIKSVDMADDMQRIIIDLTMQALDKYSIEKDIAAYVKKELDQRFGVTWHCIVGRSFGSYVTHETKHFIYFYVGQIAILVFKTS</sequence>
<dbReference type="PANTHER" id="PTHR11886">
    <property type="entry name" value="DYNEIN LIGHT CHAIN"/>
    <property type="match status" value="1"/>
</dbReference>
<dbReference type="VEuPathDB" id="FungiDB:YALI0_D07700g"/>
<dbReference type="PROSITE" id="PS01239">
    <property type="entry name" value="DYNEIN_LIGHT_1"/>
    <property type="match status" value="1"/>
</dbReference>
<evidence type="ECO:0000256" key="3">
    <source>
        <dbReference type="ARBA" id="ARBA00010156"/>
    </source>
</evidence>
<dbReference type="AlphaFoldDB" id="A0A1D8NDP0"/>
<keyword evidence="9 11" id="KW-0206">Cytoskeleton</keyword>
<dbReference type="KEGG" id="yli:2910906"/>
<comment type="subcellular location">
    <subcellularLocation>
        <location evidence="1 11">Cytoplasm</location>
        <location evidence="1 11">Cytoskeleton</location>
    </subcellularLocation>
    <subcellularLocation>
        <location evidence="2">Nucleus</location>
        <location evidence="2">Nuclear pore complex</location>
    </subcellularLocation>
</comment>
<dbReference type="GO" id="GO:0008574">
    <property type="term" value="F:plus-end-directed microtubule motor activity"/>
    <property type="evidence" value="ECO:0007669"/>
    <property type="project" value="EnsemblFungi"/>
</dbReference>
<protein>
    <recommendedName>
        <fullName evidence="11">Dynein light chain</fullName>
    </recommendedName>
</protein>
<dbReference type="Gene3D" id="3.30.740.10">
    <property type="entry name" value="Protein Inhibitor Of Neuronal Nitric Oxide Synthase"/>
    <property type="match status" value="1"/>
</dbReference>
<evidence type="ECO:0000256" key="10">
    <source>
        <dbReference type="ARBA" id="ARBA00055833"/>
    </source>
</evidence>
<evidence type="ECO:0000313" key="15">
    <source>
        <dbReference type="Proteomes" id="UP000256601"/>
    </source>
</evidence>
<keyword evidence="5 11" id="KW-0493">Microtubule</keyword>
<dbReference type="GO" id="GO:0051292">
    <property type="term" value="P:nuclear pore complex assembly"/>
    <property type="evidence" value="ECO:0007669"/>
    <property type="project" value="EnsemblFungi"/>
</dbReference>
<evidence type="ECO:0000313" key="12">
    <source>
        <dbReference type="EMBL" id="AOW03745.1"/>
    </source>
</evidence>
<keyword evidence="7" id="KW-0906">Nuclear pore complex</keyword>
<dbReference type="OrthoDB" id="10033309at2759"/>
<dbReference type="GO" id="GO:0048468">
    <property type="term" value="P:cell development"/>
    <property type="evidence" value="ECO:0007669"/>
    <property type="project" value="UniProtKB-ARBA"/>
</dbReference>
<dbReference type="GO" id="GO:1990429">
    <property type="term" value="C:peroxisomal importomer complex"/>
    <property type="evidence" value="ECO:0007669"/>
    <property type="project" value="EnsemblFungi"/>
</dbReference>
<accession>A0A1D8NDP0</accession>
<dbReference type="Proteomes" id="UP000256601">
    <property type="component" value="Unassembled WGS sequence"/>
</dbReference>
<keyword evidence="7" id="KW-0539">Nucleus</keyword>
<dbReference type="GO" id="GO:0005881">
    <property type="term" value="C:cytoplasmic microtubule"/>
    <property type="evidence" value="ECO:0007669"/>
    <property type="project" value="EnsemblFungi"/>
</dbReference>
<evidence type="ECO:0000256" key="6">
    <source>
        <dbReference type="ARBA" id="ARBA00023017"/>
    </source>
</evidence>
<organism evidence="12 14">
    <name type="scientific">Yarrowia lipolytica</name>
    <name type="common">Candida lipolytica</name>
    <dbReference type="NCBI Taxonomy" id="4952"/>
    <lineage>
        <taxon>Eukaryota</taxon>
        <taxon>Fungi</taxon>
        <taxon>Dikarya</taxon>
        <taxon>Ascomycota</taxon>
        <taxon>Saccharomycotina</taxon>
        <taxon>Dipodascomycetes</taxon>
        <taxon>Dipodascales</taxon>
        <taxon>Dipodascales incertae sedis</taxon>
        <taxon>Yarrowia</taxon>
    </lineage>
</organism>
<dbReference type="eggNOG" id="KOG3430">
    <property type="taxonomic scope" value="Eukaryota"/>
</dbReference>
<reference evidence="12 14" key="1">
    <citation type="journal article" date="2016" name="PLoS ONE">
        <title>Sequence Assembly of Yarrowia lipolytica Strain W29/CLIB89 Shows Transposable Element Diversity.</title>
        <authorList>
            <person name="Magnan C."/>
            <person name="Yu J."/>
            <person name="Chang I."/>
            <person name="Jahn E."/>
            <person name="Kanomata Y."/>
            <person name="Wu J."/>
            <person name="Zeller M."/>
            <person name="Oakes M."/>
            <person name="Baldi P."/>
            <person name="Sandmeyer S."/>
        </authorList>
    </citation>
    <scope>NUCLEOTIDE SEQUENCE [LARGE SCALE GENOMIC DNA]</scope>
    <source>
        <strain evidence="12">CLIB89</strain>
        <strain evidence="14">CLIB89(W29)</strain>
    </source>
</reference>
<evidence type="ECO:0000256" key="1">
    <source>
        <dbReference type="ARBA" id="ARBA00004245"/>
    </source>
</evidence>
<dbReference type="InterPro" id="IPR019763">
    <property type="entry name" value="Dynein_light_1/2_CS"/>
</dbReference>
<dbReference type="SUPFAM" id="SSF54648">
    <property type="entry name" value="DLC"/>
    <property type="match status" value="1"/>
</dbReference>
<comment type="function">
    <text evidence="10">Acts as one of several non-catalytic accessory components of the cytoplasmic dynein complex that are thought to be involved in linking dynein to cargos and to adapter proteins that regulate dynein function. Cytoplasmic dynein 1 acts as a motor for the intracellular retrograde motility of vesicles and organelles along microtubules. May play a role in changing or maintaining the spatial distribution of cytoskeletal structures. Also a component of the nuclear pore complex.</text>
</comment>
<comment type="subunit">
    <text evidence="11">Cytoplasmic dynein consists of two catalytic heavy chains (HCs) and a number of non-catalytic subunits which present intermediate chains (ICs), light intermediate chains (LICs) and light chains (LCs).</text>
</comment>
<keyword evidence="8 11" id="KW-0505">Motor protein</keyword>
<dbReference type="OMA" id="THEKGHF"/>
<evidence type="ECO:0000256" key="8">
    <source>
        <dbReference type="ARBA" id="ARBA00023175"/>
    </source>
</evidence>
<keyword evidence="4 11" id="KW-0963">Cytoplasm</keyword>
<gene>
    <name evidence="13" type="ORF">B0I71DRAFT_130884</name>
    <name evidence="12" type="ORF">YALI1_D09964g</name>
</gene>
<dbReference type="Pfam" id="PF01221">
    <property type="entry name" value="Dynein_light"/>
    <property type="match status" value="1"/>
</dbReference>
<keyword evidence="6 11" id="KW-0243">Dynein</keyword>
<dbReference type="GO" id="GO:0030473">
    <property type="term" value="P:nuclear migration along microtubule"/>
    <property type="evidence" value="ECO:0007669"/>
    <property type="project" value="EnsemblFungi"/>
</dbReference>
<dbReference type="FunFam" id="3.30.740.10:FF:000001">
    <property type="entry name" value="Dynein light chain"/>
    <property type="match status" value="1"/>
</dbReference>
<reference evidence="13 15" key="2">
    <citation type="submission" date="2018-07" db="EMBL/GenBank/DDBJ databases">
        <title>Draft Genome Assemblies for Five Robust Yarrowia lipolytica Strains Exhibiting High Lipid Production and Pentose Sugar Utilization and Sugar Alcohol Secretion from Undetoxified Lignocellulosic Biomass Hydrolysates.</title>
        <authorList>
            <consortium name="DOE Joint Genome Institute"/>
            <person name="Walker C."/>
            <person name="Ryu S."/>
            <person name="Na H."/>
            <person name="Zane M."/>
            <person name="LaButti K."/>
            <person name="Lipzen A."/>
            <person name="Haridas S."/>
            <person name="Barry K."/>
            <person name="Grigoriev I.V."/>
            <person name="Quarterman J."/>
            <person name="Slininger P."/>
            <person name="Dien B."/>
            <person name="Trinh C.T."/>
        </authorList>
    </citation>
    <scope>NUCLEOTIDE SEQUENCE [LARGE SCALE GENOMIC DNA]</scope>
    <source>
        <strain evidence="13 15">YB392</strain>
    </source>
</reference>
<dbReference type="GO" id="GO:0005868">
    <property type="term" value="C:cytoplasmic dynein complex"/>
    <property type="evidence" value="ECO:0007669"/>
    <property type="project" value="EnsemblFungi"/>
</dbReference>
<dbReference type="GO" id="GO:0043935">
    <property type="term" value="P:sexual sporulation resulting in formation of a cellular spore"/>
    <property type="evidence" value="ECO:0007669"/>
    <property type="project" value="UniProtKB-ARBA"/>
</dbReference>
<dbReference type="GO" id="GO:0040001">
    <property type="term" value="P:establishment of mitotic spindle localization"/>
    <property type="evidence" value="ECO:0007669"/>
    <property type="project" value="EnsemblFungi"/>
</dbReference>
<evidence type="ECO:0000256" key="9">
    <source>
        <dbReference type="ARBA" id="ARBA00023212"/>
    </source>
</evidence>
<comment type="similarity">
    <text evidence="3 11">Belongs to the dynein light chain family.</text>
</comment>
<evidence type="ECO:0000313" key="13">
    <source>
        <dbReference type="EMBL" id="RDW26396.1"/>
    </source>
</evidence>
<dbReference type="CDD" id="cd21452">
    <property type="entry name" value="DLC-like_DYNLL1_DYNLL2"/>
    <property type="match status" value="1"/>
</dbReference>
<keyword evidence="7" id="KW-0811">Translocation</keyword>
<proteinExistence type="inferred from homology"/>
<dbReference type="EMBL" id="KZ858980">
    <property type="protein sequence ID" value="RDW26396.1"/>
    <property type="molecule type" value="Genomic_DNA"/>
</dbReference>
<dbReference type="Proteomes" id="UP000182444">
    <property type="component" value="Chromosome 1D"/>
</dbReference>
<dbReference type="InterPro" id="IPR001372">
    <property type="entry name" value="Dynein_light_chain_typ-1/2"/>
</dbReference>
<keyword evidence="7" id="KW-0653">Protein transport</keyword>
<dbReference type="RefSeq" id="XP_502543.1">
    <property type="nucleotide sequence ID" value="XM_502543.1"/>
</dbReference>